<dbReference type="InterPro" id="IPR000212">
    <property type="entry name" value="DNA_helicase_UvrD/REP"/>
</dbReference>
<keyword evidence="1 5" id="KW-0547">Nucleotide-binding</keyword>
<evidence type="ECO:0000313" key="9">
    <source>
        <dbReference type="Proteomes" id="UP000051330"/>
    </source>
</evidence>
<evidence type="ECO:0000256" key="3">
    <source>
        <dbReference type="ARBA" id="ARBA00022806"/>
    </source>
</evidence>
<dbReference type="STRING" id="1423792.FD09_GL000622"/>
<accession>A0A0R1N4F1</accession>
<organism evidence="8 9">
    <name type="scientific">Schleiferilactobacillus perolens DSM 12744</name>
    <dbReference type="NCBI Taxonomy" id="1423792"/>
    <lineage>
        <taxon>Bacteria</taxon>
        <taxon>Bacillati</taxon>
        <taxon>Bacillota</taxon>
        <taxon>Bacilli</taxon>
        <taxon>Lactobacillales</taxon>
        <taxon>Lactobacillaceae</taxon>
        <taxon>Schleiferilactobacillus</taxon>
    </lineage>
</organism>
<gene>
    <name evidence="8" type="ORF">FD09_GL000622</name>
</gene>
<evidence type="ECO:0000313" key="8">
    <source>
        <dbReference type="EMBL" id="KRL11699.1"/>
    </source>
</evidence>
<dbReference type="NCBIfam" id="NF041464">
    <property type="entry name" value="HelD_BACSU"/>
    <property type="match status" value="1"/>
</dbReference>
<dbReference type="Gene3D" id="3.40.50.300">
    <property type="entry name" value="P-loop containing nucleotide triphosphate hydrolases"/>
    <property type="match status" value="2"/>
</dbReference>
<feature type="region of interest" description="Disordered" evidence="6">
    <location>
        <begin position="21"/>
        <end position="42"/>
    </location>
</feature>
<keyword evidence="9" id="KW-1185">Reference proteome</keyword>
<dbReference type="AlphaFoldDB" id="A0A0R1N4F1"/>
<comment type="caution">
    <text evidence="8">The sequence shown here is derived from an EMBL/GenBank/DDBJ whole genome shotgun (WGS) entry which is preliminary data.</text>
</comment>
<dbReference type="InterPro" id="IPR048228">
    <property type="entry name" value="HelD_bacillota"/>
</dbReference>
<evidence type="ECO:0000256" key="4">
    <source>
        <dbReference type="ARBA" id="ARBA00022840"/>
    </source>
</evidence>
<dbReference type="EMBL" id="AZEC01000011">
    <property type="protein sequence ID" value="KRL11699.1"/>
    <property type="molecule type" value="Genomic_DNA"/>
</dbReference>
<dbReference type="GO" id="GO:0016787">
    <property type="term" value="F:hydrolase activity"/>
    <property type="evidence" value="ECO:0007669"/>
    <property type="project" value="UniProtKB-UniRule"/>
</dbReference>
<dbReference type="GO" id="GO:0000725">
    <property type="term" value="P:recombinational repair"/>
    <property type="evidence" value="ECO:0007669"/>
    <property type="project" value="TreeGrafter"/>
</dbReference>
<dbReference type="GO" id="GO:0005524">
    <property type="term" value="F:ATP binding"/>
    <property type="evidence" value="ECO:0007669"/>
    <property type="project" value="UniProtKB-UniRule"/>
</dbReference>
<feature type="domain" description="UvrD-like helicase ATP-binding" evidence="7">
    <location>
        <begin position="241"/>
        <end position="629"/>
    </location>
</feature>
<keyword evidence="4 5" id="KW-0067">ATP-binding</keyword>
<feature type="binding site" evidence="5">
    <location>
        <begin position="262"/>
        <end position="269"/>
    </location>
    <ligand>
        <name>ATP</name>
        <dbReference type="ChEBI" id="CHEBI:30616"/>
    </ligand>
</feature>
<protein>
    <submittedName>
        <fullName evidence="8">DNA helicase</fullName>
    </submittedName>
</protein>
<dbReference type="GO" id="GO:0003677">
    <property type="term" value="F:DNA binding"/>
    <property type="evidence" value="ECO:0007669"/>
    <property type="project" value="InterPro"/>
</dbReference>
<dbReference type="PATRIC" id="fig|1423792.3.peg.634"/>
<dbReference type="PROSITE" id="PS51198">
    <property type="entry name" value="UVRD_HELICASE_ATP_BIND"/>
    <property type="match status" value="1"/>
</dbReference>
<dbReference type="SUPFAM" id="SSF52540">
    <property type="entry name" value="P-loop containing nucleoside triphosphate hydrolases"/>
    <property type="match status" value="1"/>
</dbReference>
<dbReference type="GO" id="GO:0043138">
    <property type="term" value="F:3'-5' DNA helicase activity"/>
    <property type="evidence" value="ECO:0007669"/>
    <property type="project" value="TreeGrafter"/>
</dbReference>
<dbReference type="PANTHER" id="PTHR11070:SF17">
    <property type="entry name" value="DNA HELICASE IV"/>
    <property type="match status" value="1"/>
</dbReference>
<sequence>MMSKVLAGTAQTGYNVWQANFDRHPQPTRKGGILLQETERQEEQARVDRVTRIIANQLTAAQAELAKAKAETRRLDENYGENTKVNTFEVDDRMETNAAVQQQKNMIAGQMESERILQDTERRLHTLADSPYFGRIDIDEDGDQETLYIGTATLMDGNDHFLVYDWRAPISAIYYNGTLGNVTYDTPVGPQQVALIRKRQFQIENGQIENMFDTNETVGDSVLQHVLGQQTDEYMRNIVSTIQQAQNDIIRNTDADLLIVQGVAGSGKTSAILQRVAYLLYHSRSQLDADQMILFSPNRLFSGYISKVLPSLGEKNMRQVTLAEFLGQRFEGLHVQSLFERFENDMANFPETAQVVRRYKESPEFMDRIHDYIRTTPPHMLQFTAIDFDGETFFSQGEIQRIFARLPENMQLADKFLRTKNVLITRLKKRLRRMAREEWVEDEVSLLPEATIEAWTRDKAFDSPDQEMHYLARKLVFRRYEPVYDAIYNNYFLDVYQQYAQFLSTARPNEIPAKVWVEMIAEFRQNLETHYLNLSDAAPLLYLRDLLTGGGQNHSIRFLFIDEMQDYSLAQIAYLRHAFPKAHFTLLGDRAQDVFSAHYEETDRLAAVRQMFRGGRISAHTLNKSYRSTEEITNLAKELLPAGADITAFARSGEKPAYLICPHTEAIATVSREATTMLRTNKTVAILTKTAKEAESLYARLSSEVPVKLMTEHDRSLAAGILILPIYLAKGLEFDAVIAYDVSAYNFGDTRSADVLYTICSRAMHNLVLIGIDRPSPLLRKLPSTLYDYQDLRPTSAATITLH</sequence>
<evidence type="ECO:0000256" key="2">
    <source>
        <dbReference type="ARBA" id="ARBA00022801"/>
    </source>
</evidence>
<dbReference type="PANTHER" id="PTHR11070">
    <property type="entry name" value="UVRD / RECB / PCRA DNA HELICASE FAMILY MEMBER"/>
    <property type="match status" value="1"/>
</dbReference>
<keyword evidence="3 5" id="KW-0347">Helicase</keyword>
<evidence type="ECO:0000259" key="7">
    <source>
        <dbReference type="PROSITE" id="PS51198"/>
    </source>
</evidence>
<dbReference type="GO" id="GO:0005829">
    <property type="term" value="C:cytosol"/>
    <property type="evidence" value="ECO:0007669"/>
    <property type="project" value="TreeGrafter"/>
</dbReference>
<keyword evidence="2 5" id="KW-0378">Hydrolase</keyword>
<name>A0A0R1N4F1_9LACO</name>
<evidence type="ECO:0000256" key="5">
    <source>
        <dbReference type="PROSITE-ProRule" id="PRU00560"/>
    </source>
</evidence>
<proteinExistence type="predicted"/>
<dbReference type="InterPro" id="IPR014016">
    <property type="entry name" value="UvrD-like_ATP-bd"/>
</dbReference>
<reference evidence="8 9" key="1">
    <citation type="journal article" date="2015" name="Genome Announc.">
        <title>Expanding the biotechnology potential of lactobacilli through comparative genomics of 213 strains and associated genera.</title>
        <authorList>
            <person name="Sun Z."/>
            <person name="Harris H.M."/>
            <person name="McCann A."/>
            <person name="Guo C."/>
            <person name="Argimon S."/>
            <person name="Zhang W."/>
            <person name="Yang X."/>
            <person name="Jeffery I.B."/>
            <person name="Cooney J.C."/>
            <person name="Kagawa T.F."/>
            <person name="Liu W."/>
            <person name="Song Y."/>
            <person name="Salvetti E."/>
            <person name="Wrobel A."/>
            <person name="Rasinkangas P."/>
            <person name="Parkhill J."/>
            <person name="Rea M.C."/>
            <person name="O'Sullivan O."/>
            <person name="Ritari J."/>
            <person name="Douillard F.P."/>
            <person name="Paul Ross R."/>
            <person name="Yang R."/>
            <person name="Briner A.E."/>
            <person name="Felis G.E."/>
            <person name="de Vos W.M."/>
            <person name="Barrangou R."/>
            <person name="Klaenhammer T.R."/>
            <person name="Caufield P.W."/>
            <person name="Cui Y."/>
            <person name="Zhang H."/>
            <person name="O'Toole P.W."/>
        </authorList>
    </citation>
    <scope>NUCLEOTIDE SEQUENCE [LARGE SCALE GENOMIC DNA]</scope>
    <source>
        <strain evidence="8 9">DSM 12744</strain>
    </source>
</reference>
<dbReference type="InterPro" id="IPR027417">
    <property type="entry name" value="P-loop_NTPase"/>
</dbReference>
<evidence type="ECO:0000256" key="6">
    <source>
        <dbReference type="SAM" id="MobiDB-lite"/>
    </source>
</evidence>
<evidence type="ECO:0000256" key="1">
    <source>
        <dbReference type="ARBA" id="ARBA00022741"/>
    </source>
</evidence>
<dbReference type="Proteomes" id="UP000051330">
    <property type="component" value="Unassembled WGS sequence"/>
</dbReference>